<sequence>MISCMAHSLQLSVQYGLKVCKNLDVAIGKFRDLIKKIVDSPKLLEALASVCSTLKVRFAIPELDVETRWNSTFTMLKSAIGIRSALEELLRRIRERHDGFCNFTIDPSSNLASAIPRESWSAVMNFCSFLQPFKEATVLMSASEYSTLGMAVPVYELIAAHVRKSIAAADGFRSTHTIKFAKAVETKLVEYGSKIKSNPVQIAAALDPRVKGLLEKLGVNVVQLNHDIQAEYVTTYEDKYNDTQRRTNGGRVNANDDTANQLLSSFMDVLEGSNGELNCVALAMQNHSATSWIDGFLTHRCHSTKILETSASGLRSMNQCSQESQ</sequence>
<evidence type="ECO:0000256" key="5">
    <source>
        <dbReference type="ARBA" id="ARBA00023242"/>
    </source>
</evidence>
<dbReference type="SUPFAM" id="SSF53098">
    <property type="entry name" value="Ribonuclease H-like"/>
    <property type="match status" value="1"/>
</dbReference>
<keyword evidence="4" id="KW-0862">Zinc</keyword>
<proteinExistence type="predicted"/>
<keyword evidence="2" id="KW-0479">Metal-binding</keyword>
<accession>A0A0H5REU1</accession>
<keyword evidence="5" id="KW-0539">Nucleus</keyword>
<dbReference type="EMBL" id="HACM01012116">
    <property type="protein sequence ID" value="CRZ12558.1"/>
    <property type="molecule type" value="Transcribed_RNA"/>
</dbReference>
<evidence type="ECO:0000256" key="4">
    <source>
        <dbReference type="ARBA" id="ARBA00022833"/>
    </source>
</evidence>
<keyword evidence="3" id="KW-0863">Zinc-finger</keyword>
<dbReference type="PANTHER" id="PTHR46481">
    <property type="entry name" value="ZINC FINGER BED DOMAIN-CONTAINING PROTEIN 4"/>
    <property type="match status" value="1"/>
</dbReference>
<dbReference type="AlphaFoldDB" id="A0A0H5REU1"/>
<dbReference type="InterPro" id="IPR052035">
    <property type="entry name" value="ZnF_BED_domain_contain"/>
</dbReference>
<reference evidence="6" key="1">
    <citation type="submission" date="2015-04" db="EMBL/GenBank/DDBJ databases">
        <title>The genome sequence of the plant pathogenic Rhizarian Plasmodiophora brassicae reveals insights in its biotrophic life cycle and the origin of chitin synthesis.</title>
        <authorList>
            <person name="Schwelm A."/>
            <person name="Fogelqvist J."/>
            <person name="Knaust A."/>
            <person name="Julke S."/>
            <person name="Lilja T."/>
            <person name="Dhandapani V."/>
            <person name="Bonilla-Rosso G."/>
            <person name="Karlsson M."/>
            <person name="Shevchenko A."/>
            <person name="Choi S.R."/>
            <person name="Kim H.G."/>
            <person name="Park J.Y."/>
            <person name="Lim Y.P."/>
            <person name="Ludwig-Muller J."/>
            <person name="Dixelius C."/>
        </authorList>
    </citation>
    <scope>NUCLEOTIDE SEQUENCE</scope>
    <source>
        <tissue evidence="6">Potato root galls</tissue>
    </source>
</reference>
<dbReference type="GO" id="GO:0008270">
    <property type="term" value="F:zinc ion binding"/>
    <property type="evidence" value="ECO:0007669"/>
    <property type="project" value="UniProtKB-KW"/>
</dbReference>
<dbReference type="PANTHER" id="PTHR46481:SF10">
    <property type="entry name" value="ZINC FINGER BED DOMAIN-CONTAINING PROTEIN 39"/>
    <property type="match status" value="1"/>
</dbReference>
<comment type="subcellular location">
    <subcellularLocation>
        <location evidence="1">Nucleus</location>
    </subcellularLocation>
</comment>
<evidence type="ECO:0000313" key="6">
    <source>
        <dbReference type="EMBL" id="CRZ12558.1"/>
    </source>
</evidence>
<evidence type="ECO:0000256" key="3">
    <source>
        <dbReference type="ARBA" id="ARBA00022771"/>
    </source>
</evidence>
<protein>
    <submittedName>
        <fullName evidence="6">Uncharacterized protein</fullName>
    </submittedName>
</protein>
<dbReference type="InterPro" id="IPR012337">
    <property type="entry name" value="RNaseH-like_sf"/>
</dbReference>
<organism evidence="6">
    <name type="scientific">Spongospora subterranea</name>
    <dbReference type="NCBI Taxonomy" id="70186"/>
    <lineage>
        <taxon>Eukaryota</taxon>
        <taxon>Sar</taxon>
        <taxon>Rhizaria</taxon>
        <taxon>Endomyxa</taxon>
        <taxon>Phytomyxea</taxon>
        <taxon>Plasmodiophorida</taxon>
        <taxon>Plasmodiophoridae</taxon>
        <taxon>Spongospora</taxon>
    </lineage>
</organism>
<evidence type="ECO:0000256" key="2">
    <source>
        <dbReference type="ARBA" id="ARBA00022723"/>
    </source>
</evidence>
<dbReference type="GO" id="GO:0005634">
    <property type="term" value="C:nucleus"/>
    <property type="evidence" value="ECO:0007669"/>
    <property type="project" value="UniProtKB-SubCell"/>
</dbReference>
<evidence type="ECO:0000256" key="1">
    <source>
        <dbReference type="ARBA" id="ARBA00004123"/>
    </source>
</evidence>
<name>A0A0H5REU1_9EUKA</name>